<dbReference type="WBParaSite" id="nRc.2.0.1.t38571-RA">
    <property type="protein sequence ID" value="nRc.2.0.1.t38571-RA"/>
    <property type="gene ID" value="nRc.2.0.1.g38571"/>
</dbReference>
<proteinExistence type="predicted"/>
<evidence type="ECO:0000313" key="2">
    <source>
        <dbReference type="WBParaSite" id="nRc.2.0.1.t38571-RA"/>
    </source>
</evidence>
<reference evidence="2" key="1">
    <citation type="submission" date="2022-11" db="UniProtKB">
        <authorList>
            <consortium name="WormBaseParasite"/>
        </authorList>
    </citation>
    <scope>IDENTIFICATION</scope>
</reference>
<organism evidence="1 2">
    <name type="scientific">Romanomermis culicivorax</name>
    <name type="common">Nematode worm</name>
    <dbReference type="NCBI Taxonomy" id="13658"/>
    <lineage>
        <taxon>Eukaryota</taxon>
        <taxon>Metazoa</taxon>
        <taxon>Ecdysozoa</taxon>
        <taxon>Nematoda</taxon>
        <taxon>Enoplea</taxon>
        <taxon>Dorylaimia</taxon>
        <taxon>Mermithida</taxon>
        <taxon>Mermithoidea</taxon>
        <taxon>Mermithidae</taxon>
        <taxon>Romanomermis</taxon>
    </lineage>
</organism>
<keyword evidence="1" id="KW-1185">Reference proteome</keyword>
<dbReference type="AlphaFoldDB" id="A0A915KJH7"/>
<sequence length="42" mass="4967">MRAKIRHAWSTEPLITVKGERLIFSREKLSRELSARNTRRAT</sequence>
<protein>
    <submittedName>
        <fullName evidence="2">Uncharacterized protein</fullName>
    </submittedName>
</protein>
<accession>A0A915KJH7</accession>
<evidence type="ECO:0000313" key="1">
    <source>
        <dbReference type="Proteomes" id="UP000887565"/>
    </source>
</evidence>
<name>A0A915KJH7_ROMCU</name>
<dbReference type="Proteomes" id="UP000887565">
    <property type="component" value="Unplaced"/>
</dbReference>